<accession>A0A7D7A113</accession>
<dbReference type="RefSeq" id="WP_181603626.1">
    <property type="nucleotide sequence ID" value="NZ_CP059378.1"/>
</dbReference>
<reference evidence="1 2" key="1">
    <citation type="submission" date="2020-07" db="EMBL/GenBank/DDBJ databases">
        <title>Electron transfer.</title>
        <authorList>
            <person name="Huang L."/>
            <person name="Liu X."/>
            <person name="Zhou S."/>
        </authorList>
    </citation>
    <scope>NUCLEOTIDE SEQUENCE [LARGE SCALE GENOMIC DNA]</scope>
    <source>
        <strain evidence="1 2">Lx1</strain>
    </source>
</reference>
<name>A0A7D7A113_9CLOT</name>
<dbReference type="AlphaFoldDB" id="A0A7D7A113"/>
<dbReference type="KEGG" id="cint:HZF06_11785"/>
<evidence type="ECO:0008006" key="3">
    <source>
        <dbReference type="Google" id="ProtNLM"/>
    </source>
</evidence>
<protein>
    <recommendedName>
        <fullName evidence="3">HK97 gp10 family phage protein</fullName>
    </recommendedName>
</protein>
<proteinExistence type="predicted"/>
<evidence type="ECO:0000313" key="1">
    <source>
        <dbReference type="EMBL" id="QLY82234.1"/>
    </source>
</evidence>
<dbReference type="EMBL" id="CP059378">
    <property type="protein sequence ID" value="QLY82234.1"/>
    <property type="molecule type" value="Genomic_DNA"/>
</dbReference>
<dbReference type="Proteomes" id="UP000512286">
    <property type="component" value="Chromosome"/>
</dbReference>
<sequence length="144" mass="16865">MATVEVTGLKELIKQCEQIATPREIEKAEYKALERCGDLVDKELVKTLPVSKQVYRSGRKGSRTFKHSKDEIPMFIRRVKGALQIVIGWEKSDNSPYFYMKFIEFGTSKMPPVAPFKKAFIKQRKEWTDIFIEEYNKLLENLNR</sequence>
<evidence type="ECO:0000313" key="2">
    <source>
        <dbReference type="Proteomes" id="UP000512286"/>
    </source>
</evidence>
<dbReference type="NCBIfam" id="TIGR01725">
    <property type="entry name" value="phge_HK97_gp10"/>
    <property type="match status" value="1"/>
</dbReference>
<dbReference type="InterPro" id="IPR010064">
    <property type="entry name" value="HK97-gp10_tail"/>
</dbReference>
<organism evidence="1 2">
    <name type="scientific">Clostridium intestinale</name>
    <dbReference type="NCBI Taxonomy" id="36845"/>
    <lineage>
        <taxon>Bacteria</taxon>
        <taxon>Bacillati</taxon>
        <taxon>Bacillota</taxon>
        <taxon>Clostridia</taxon>
        <taxon>Eubacteriales</taxon>
        <taxon>Clostridiaceae</taxon>
        <taxon>Clostridium</taxon>
    </lineage>
</organism>
<gene>
    <name evidence="1" type="ORF">HZF06_11785</name>
</gene>